<protein>
    <submittedName>
        <fullName evidence="2">Uncharacterized protein</fullName>
    </submittedName>
</protein>
<dbReference type="AlphaFoldDB" id="A0A212C3Z4"/>
<feature type="non-terminal residue" evidence="2">
    <location>
        <position position="86"/>
    </location>
</feature>
<feature type="compositionally biased region" description="Polar residues" evidence="1">
    <location>
        <begin position="72"/>
        <end position="86"/>
    </location>
</feature>
<feature type="region of interest" description="Disordered" evidence="1">
    <location>
        <begin position="28"/>
        <end position="86"/>
    </location>
</feature>
<dbReference type="Proteomes" id="UP000242450">
    <property type="component" value="Chromosome 30"/>
</dbReference>
<keyword evidence="3" id="KW-1185">Reference proteome</keyword>
<accession>A0A212C3Z4</accession>
<organism evidence="2 3">
    <name type="scientific">Cervus elaphus hippelaphus</name>
    <name type="common">European red deer</name>
    <dbReference type="NCBI Taxonomy" id="46360"/>
    <lineage>
        <taxon>Eukaryota</taxon>
        <taxon>Metazoa</taxon>
        <taxon>Chordata</taxon>
        <taxon>Craniata</taxon>
        <taxon>Vertebrata</taxon>
        <taxon>Euteleostomi</taxon>
        <taxon>Mammalia</taxon>
        <taxon>Eutheria</taxon>
        <taxon>Laurasiatheria</taxon>
        <taxon>Artiodactyla</taxon>
        <taxon>Ruminantia</taxon>
        <taxon>Pecora</taxon>
        <taxon>Cervidae</taxon>
        <taxon>Cervinae</taxon>
        <taxon>Cervus</taxon>
    </lineage>
</organism>
<gene>
    <name evidence="2" type="ORF">Celaphus_00016524</name>
</gene>
<name>A0A212C3Z4_CEREH</name>
<sequence length="86" mass="9810">MKRQKIQRELMKLEQENMEKREEIIIKKEVSPEVVRSKLSPSPSLRKSSKSPKRKSSPKSSSSTSKKDRKTTAVSSPLLDQQRSVG</sequence>
<evidence type="ECO:0000313" key="2">
    <source>
        <dbReference type="EMBL" id="OWK00710.1"/>
    </source>
</evidence>
<dbReference type="EMBL" id="MKHE01000030">
    <property type="protein sequence ID" value="OWK00710.1"/>
    <property type="molecule type" value="Genomic_DNA"/>
</dbReference>
<reference evidence="2 3" key="1">
    <citation type="journal article" date="2018" name="Mol. Genet. Genomics">
        <title>The red deer Cervus elaphus genome CerEla1.0: sequencing, annotating, genes, and chromosomes.</title>
        <authorList>
            <person name="Bana N.A."/>
            <person name="Nyiri A."/>
            <person name="Nagy J."/>
            <person name="Frank K."/>
            <person name="Nagy T."/>
            <person name="Steger V."/>
            <person name="Schiller M."/>
            <person name="Lakatos P."/>
            <person name="Sugar L."/>
            <person name="Horn P."/>
            <person name="Barta E."/>
            <person name="Orosz L."/>
        </authorList>
    </citation>
    <scope>NUCLEOTIDE SEQUENCE [LARGE SCALE GENOMIC DNA]</scope>
    <source>
        <strain evidence="2">Hungarian</strain>
    </source>
</reference>
<evidence type="ECO:0000313" key="3">
    <source>
        <dbReference type="Proteomes" id="UP000242450"/>
    </source>
</evidence>
<comment type="caution">
    <text evidence="2">The sequence shown here is derived from an EMBL/GenBank/DDBJ whole genome shotgun (WGS) entry which is preliminary data.</text>
</comment>
<proteinExistence type="predicted"/>
<feature type="compositionally biased region" description="Low complexity" evidence="1">
    <location>
        <begin position="37"/>
        <end position="46"/>
    </location>
</feature>
<evidence type="ECO:0000256" key="1">
    <source>
        <dbReference type="SAM" id="MobiDB-lite"/>
    </source>
</evidence>
<feature type="compositionally biased region" description="Basic residues" evidence="1">
    <location>
        <begin position="47"/>
        <end position="57"/>
    </location>
</feature>